<comment type="caution">
    <text evidence="4">The sequence shown here is derived from an EMBL/GenBank/DDBJ whole genome shotgun (WGS) entry which is preliminary data.</text>
</comment>
<name>A0ABQ8VSM3_9AGAR</name>
<keyword evidence="2" id="KW-0812">Transmembrane</keyword>
<feature type="chain" id="PRO_5045562248" evidence="3">
    <location>
        <begin position="23"/>
        <end position="354"/>
    </location>
</feature>
<dbReference type="EMBL" id="JANVFT010000011">
    <property type="protein sequence ID" value="KAJ4499382.1"/>
    <property type="molecule type" value="Genomic_DNA"/>
</dbReference>
<accession>A0ABQ8VSM3</accession>
<dbReference type="Gene3D" id="2.60.120.260">
    <property type="entry name" value="Galactose-binding domain-like"/>
    <property type="match status" value="1"/>
</dbReference>
<feature type="region of interest" description="Disordered" evidence="1">
    <location>
        <begin position="324"/>
        <end position="354"/>
    </location>
</feature>
<feature type="signal peptide" evidence="3">
    <location>
        <begin position="1"/>
        <end position="22"/>
    </location>
</feature>
<reference evidence="4" key="1">
    <citation type="submission" date="2022-08" db="EMBL/GenBank/DDBJ databases">
        <title>A Global Phylogenomic Analysis of the Shiitake Genus Lentinula.</title>
        <authorList>
            <consortium name="DOE Joint Genome Institute"/>
            <person name="Sierra-Patev S."/>
            <person name="Min B."/>
            <person name="Naranjo-Ortiz M."/>
            <person name="Looney B."/>
            <person name="Konkel Z."/>
            <person name="Slot J.C."/>
            <person name="Sakamoto Y."/>
            <person name="Steenwyk J.L."/>
            <person name="Rokas A."/>
            <person name="Carro J."/>
            <person name="Camarero S."/>
            <person name="Ferreira P."/>
            <person name="Molpeceres G."/>
            <person name="Ruiz-Duenas F.J."/>
            <person name="Serrano A."/>
            <person name="Henrissat B."/>
            <person name="Drula E."/>
            <person name="Hughes K.W."/>
            <person name="Mata J.L."/>
            <person name="Ishikawa N.K."/>
            <person name="Vargas-Isla R."/>
            <person name="Ushijima S."/>
            <person name="Smith C.A."/>
            <person name="Ahrendt S."/>
            <person name="Andreopoulos W."/>
            <person name="He G."/>
            <person name="Labutti K."/>
            <person name="Lipzen A."/>
            <person name="Ng V."/>
            <person name="Riley R."/>
            <person name="Sandor L."/>
            <person name="Barry K."/>
            <person name="Martinez A.T."/>
            <person name="Xiao Y."/>
            <person name="Gibbons J.G."/>
            <person name="Terashima K."/>
            <person name="Grigoriev I.V."/>
            <person name="Hibbett D.S."/>
        </authorList>
    </citation>
    <scope>NUCLEOTIDE SEQUENCE</scope>
    <source>
        <strain evidence="4">RHP3577 ss4</strain>
    </source>
</reference>
<evidence type="ECO:0000256" key="2">
    <source>
        <dbReference type="SAM" id="Phobius"/>
    </source>
</evidence>
<protein>
    <submittedName>
        <fullName evidence="4">Uncharacterized protein</fullName>
    </submittedName>
</protein>
<dbReference type="Proteomes" id="UP001150217">
    <property type="component" value="Unassembled WGS sequence"/>
</dbReference>
<keyword evidence="2" id="KW-0472">Membrane</keyword>
<proteinExistence type="predicted"/>
<evidence type="ECO:0000313" key="4">
    <source>
        <dbReference type="EMBL" id="KAJ4499382.1"/>
    </source>
</evidence>
<evidence type="ECO:0000313" key="5">
    <source>
        <dbReference type="Proteomes" id="UP001150217"/>
    </source>
</evidence>
<gene>
    <name evidence="4" type="ORF">C8R41DRAFT_915590</name>
</gene>
<feature type="transmembrane region" description="Helical" evidence="2">
    <location>
        <begin position="213"/>
        <end position="236"/>
    </location>
</feature>
<evidence type="ECO:0000256" key="3">
    <source>
        <dbReference type="SAM" id="SignalP"/>
    </source>
</evidence>
<evidence type="ECO:0000256" key="1">
    <source>
        <dbReference type="SAM" id="MobiDB-lite"/>
    </source>
</evidence>
<keyword evidence="5" id="KW-1185">Reference proteome</keyword>
<organism evidence="4 5">
    <name type="scientific">Lentinula lateritia</name>
    <dbReference type="NCBI Taxonomy" id="40482"/>
    <lineage>
        <taxon>Eukaryota</taxon>
        <taxon>Fungi</taxon>
        <taxon>Dikarya</taxon>
        <taxon>Basidiomycota</taxon>
        <taxon>Agaricomycotina</taxon>
        <taxon>Agaricomycetes</taxon>
        <taxon>Agaricomycetidae</taxon>
        <taxon>Agaricales</taxon>
        <taxon>Marasmiineae</taxon>
        <taxon>Omphalotaceae</taxon>
        <taxon>Lentinula</taxon>
    </lineage>
</organism>
<keyword evidence="3" id="KW-0732">Signal</keyword>
<sequence length="354" mass="39302">MLFVTFLFSCVFFYFQCPASTAITLVNVTVDDQFGDPYTHSQILYTPTEAWSIAPDCDYCPDHSALSTNKAYNRTWHESYFSSSLDSGALRPGTSRYASFQFMGTAVYVICIVPPSTNITTQMNFFIDGDAVGSYPPMSATVDEWQYDVVVYRNTSLSTAGHQLLIQSGEEDGEDAIILVDSIIYTTHNTIDSSIDGVSHNNTSAPGPKRVPLAPVIGATVGGFVLISLCGVFFFLHQRRQKSLPAAVQTASPPWKRLLSPFNKHSQKTHMSLDTPALTRPVVPHSSFSSQNDRRIQSILAWQKNTQQGTRALDLAPPDMSEELSSYYEDATTTESRRVRTPPPPPRRYIITNK</sequence>
<keyword evidence="2" id="KW-1133">Transmembrane helix</keyword>